<accession>A0A0F4L1Q9</accession>
<organism evidence="1 2">
    <name type="scientific">Bifidobacterium mellis</name>
    <dbReference type="NCBI Taxonomy" id="1293823"/>
    <lineage>
        <taxon>Bacteria</taxon>
        <taxon>Bacillati</taxon>
        <taxon>Actinomycetota</taxon>
        <taxon>Actinomycetes</taxon>
        <taxon>Bifidobacteriales</taxon>
        <taxon>Bifidobacteriaceae</taxon>
        <taxon>Bifidobacterium</taxon>
    </lineage>
</organism>
<proteinExistence type="predicted"/>
<reference evidence="1 2" key="1">
    <citation type="submission" date="2014-12" db="EMBL/GenBank/DDBJ databases">
        <title>Comparative genomics of the lactic acid bacteria isolated from the honey bee gut.</title>
        <authorList>
            <person name="Ellegaard K.M."/>
            <person name="Tamarit D."/>
            <person name="Javelind E."/>
            <person name="Olofsson T."/>
            <person name="Andersson S.G."/>
            <person name="Vasquez A."/>
        </authorList>
    </citation>
    <scope>NUCLEOTIDE SEQUENCE [LARGE SCALE GENOMIC DNA]</scope>
    <source>
        <strain evidence="1 2">Bin7</strain>
    </source>
</reference>
<sequence length="90" mass="9919">MVNAMRMSRHCSSMGSLFVLPSPRPGSSLPTMAVDHVFIKIIDYLLLFLLPVEDTVCRSSVADIWSAHSQGEDSRACARIGRSERRVALA</sequence>
<gene>
    <name evidence="1" type="ORF">JF70_02620</name>
</gene>
<dbReference type="AlphaFoldDB" id="A0A0F4L1Q9"/>
<evidence type="ECO:0000313" key="2">
    <source>
        <dbReference type="Proteomes" id="UP000033567"/>
    </source>
</evidence>
<dbReference type="PATRIC" id="fig|1684.5.peg.275"/>
<dbReference type="Proteomes" id="UP000033567">
    <property type="component" value="Unassembled WGS sequence"/>
</dbReference>
<name>A0A0F4L1Q9_9BIFI</name>
<evidence type="ECO:0000313" key="1">
    <source>
        <dbReference type="EMBL" id="KJY52173.1"/>
    </source>
</evidence>
<dbReference type="RefSeq" id="WP_045935005.1">
    <property type="nucleotide sequence ID" value="NZ_KQ033885.1"/>
</dbReference>
<comment type="caution">
    <text evidence="1">The sequence shown here is derived from an EMBL/GenBank/DDBJ whole genome shotgun (WGS) entry which is preliminary data.</text>
</comment>
<protein>
    <submittedName>
        <fullName evidence="1">Uncharacterized protein</fullName>
    </submittedName>
</protein>
<keyword evidence="2" id="KW-1185">Reference proteome</keyword>
<dbReference type="EMBL" id="JWMF01000003">
    <property type="protein sequence ID" value="KJY52173.1"/>
    <property type="molecule type" value="Genomic_DNA"/>
</dbReference>